<evidence type="ECO:0000313" key="3">
    <source>
        <dbReference type="EMBL" id="GMH65188.1"/>
    </source>
</evidence>
<feature type="region of interest" description="Disordered" evidence="1">
    <location>
        <begin position="1"/>
        <end position="24"/>
    </location>
</feature>
<dbReference type="InterPro" id="IPR046347">
    <property type="entry name" value="bZIP_sf"/>
</dbReference>
<dbReference type="CDD" id="cd14686">
    <property type="entry name" value="bZIP"/>
    <property type="match status" value="1"/>
</dbReference>
<comment type="caution">
    <text evidence="3">The sequence shown here is derived from an EMBL/GenBank/DDBJ whole genome shotgun (WGS) entry which is preliminary data.</text>
</comment>
<organism evidence="3 4">
    <name type="scientific">Triparma retinervis</name>
    <dbReference type="NCBI Taxonomy" id="2557542"/>
    <lineage>
        <taxon>Eukaryota</taxon>
        <taxon>Sar</taxon>
        <taxon>Stramenopiles</taxon>
        <taxon>Ochrophyta</taxon>
        <taxon>Bolidophyceae</taxon>
        <taxon>Parmales</taxon>
        <taxon>Triparmaceae</taxon>
        <taxon>Triparma</taxon>
    </lineage>
</organism>
<keyword evidence="2" id="KW-1133">Transmembrane helix</keyword>
<dbReference type="AlphaFoldDB" id="A0A9W7E784"/>
<dbReference type="GO" id="GO:0003700">
    <property type="term" value="F:DNA-binding transcription factor activity"/>
    <property type="evidence" value="ECO:0007669"/>
    <property type="project" value="InterPro"/>
</dbReference>
<dbReference type="OrthoDB" id="10508686at2759"/>
<keyword evidence="2" id="KW-0472">Membrane</keyword>
<dbReference type="EMBL" id="BRXZ01002567">
    <property type="protein sequence ID" value="GMH65188.1"/>
    <property type="molecule type" value="Genomic_DNA"/>
</dbReference>
<feature type="compositionally biased region" description="Basic and acidic residues" evidence="1">
    <location>
        <begin position="9"/>
        <end position="24"/>
    </location>
</feature>
<protein>
    <recommendedName>
        <fullName evidence="5">BZIP domain-containing protein</fullName>
    </recommendedName>
</protein>
<dbReference type="Gene3D" id="1.20.5.170">
    <property type="match status" value="1"/>
</dbReference>
<keyword evidence="4" id="KW-1185">Reference proteome</keyword>
<evidence type="ECO:0000256" key="1">
    <source>
        <dbReference type="SAM" id="MobiDB-lite"/>
    </source>
</evidence>
<gene>
    <name evidence="3" type="ORF">TrRE_jg8421</name>
</gene>
<name>A0A9W7E784_9STRA</name>
<reference evidence="3" key="1">
    <citation type="submission" date="2022-07" db="EMBL/GenBank/DDBJ databases">
        <title>Genome analysis of Parmales, a sister group of diatoms, reveals the evolutionary specialization of diatoms from phago-mixotrophs to photoautotrophs.</title>
        <authorList>
            <person name="Ban H."/>
            <person name="Sato S."/>
            <person name="Yoshikawa S."/>
            <person name="Kazumasa Y."/>
            <person name="Nakamura Y."/>
            <person name="Ichinomiya M."/>
            <person name="Saitoh K."/>
            <person name="Sato N."/>
            <person name="Blanc-Mathieu R."/>
            <person name="Endo H."/>
            <person name="Kuwata A."/>
            <person name="Ogata H."/>
        </authorList>
    </citation>
    <scope>NUCLEOTIDE SEQUENCE</scope>
</reference>
<sequence length="199" mass="22000">MQPSSTSTKLDKATARKLANRESAKNSYLKKKEYVKNLENENAELKEEVKRLREVGKRMRKAMVAMQEKQLLLEDVGVGGLDNHVSRTSSPSIVKLATIPIIAISSTLCYVDNTSQLEPARLGGAMSMVGSSIVSVNFLVLIGLVAVVCMYFMFDFDKIKEQRKSIGVKRRLFGKYWAVMEKGGKSSVGLPYKSAAATE</sequence>
<dbReference type="Proteomes" id="UP001165082">
    <property type="component" value="Unassembled WGS sequence"/>
</dbReference>
<evidence type="ECO:0008006" key="5">
    <source>
        <dbReference type="Google" id="ProtNLM"/>
    </source>
</evidence>
<keyword evidence="2" id="KW-0812">Transmembrane</keyword>
<feature type="transmembrane region" description="Helical" evidence="2">
    <location>
        <begin position="133"/>
        <end position="154"/>
    </location>
</feature>
<accession>A0A9W7E784</accession>
<evidence type="ECO:0000256" key="2">
    <source>
        <dbReference type="SAM" id="Phobius"/>
    </source>
</evidence>
<proteinExistence type="predicted"/>
<dbReference type="SUPFAM" id="SSF57959">
    <property type="entry name" value="Leucine zipper domain"/>
    <property type="match status" value="1"/>
</dbReference>
<evidence type="ECO:0000313" key="4">
    <source>
        <dbReference type="Proteomes" id="UP001165082"/>
    </source>
</evidence>